<dbReference type="PANTHER" id="PTHR23033">
    <property type="entry name" value="BETA1,3-GALACTOSYLTRANSFERASE"/>
    <property type="match status" value="1"/>
</dbReference>
<dbReference type="PANTHER" id="PTHR23033:SF50">
    <property type="entry name" value="HEXOSYLTRANSFERASE"/>
    <property type="match status" value="1"/>
</dbReference>
<evidence type="ECO:0000256" key="5">
    <source>
        <dbReference type="ARBA" id="ARBA00022989"/>
    </source>
</evidence>
<evidence type="ECO:0000256" key="4">
    <source>
        <dbReference type="ARBA" id="ARBA00022968"/>
    </source>
</evidence>
<evidence type="ECO:0000256" key="1">
    <source>
        <dbReference type="ARBA" id="ARBA00004606"/>
    </source>
</evidence>
<accession>A0A2P6VLN5</accession>
<dbReference type="InterPro" id="IPR026050">
    <property type="entry name" value="C1GALT1/C1GALT1_chp1"/>
</dbReference>
<keyword evidence="6" id="KW-0472">Membrane</keyword>
<keyword evidence="5" id="KW-1133">Transmembrane helix</keyword>
<comment type="caution">
    <text evidence="7">The sequence shown here is derived from an EMBL/GenBank/DDBJ whole genome shotgun (WGS) entry which is preliminary data.</text>
</comment>
<comment type="similarity">
    <text evidence="2">Belongs to the glycosyltransferase 31 family. Beta3-Gal-T subfamily.</text>
</comment>
<dbReference type="Gene3D" id="3.90.550.50">
    <property type="match status" value="1"/>
</dbReference>
<sequence length="232" mass="26432">MAAERGRQGFWVGQACAVYNERWEHYPDNPHKVTKWESDTRTTVAPVEALRYLGTDFKWLLYGDDDVAMFWPGLLRALKDLDPEDPYYISDNYWVFWPKGVGGTLQPDQLRCIPCTLDTEATKCVWHQGYRYTDPGFELRNDKMFQFNMYNGDWPKVAKEAAEAVAGTGCDEKCRLRLDNVASCHTNGAQMQDFAGSGRSVHGMLRIMSEYTELTSPGGLNELVKGLKLPRV</sequence>
<keyword evidence="3" id="KW-0812">Transmembrane</keyword>
<keyword evidence="8" id="KW-1185">Reference proteome</keyword>
<evidence type="ECO:0000313" key="7">
    <source>
        <dbReference type="EMBL" id="PSC74975.1"/>
    </source>
</evidence>
<keyword evidence="4" id="KW-0735">Signal-anchor</keyword>
<evidence type="ECO:0000313" key="8">
    <source>
        <dbReference type="Proteomes" id="UP000239649"/>
    </source>
</evidence>
<evidence type="ECO:0000256" key="2">
    <source>
        <dbReference type="ARBA" id="ARBA00006462"/>
    </source>
</evidence>
<proteinExistence type="inferred from homology"/>
<dbReference type="AlphaFoldDB" id="A0A2P6VLN5"/>
<dbReference type="OrthoDB" id="515066at2759"/>
<dbReference type="EMBL" id="LHPF02000003">
    <property type="protein sequence ID" value="PSC74975.1"/>
    <property type="molecule type" value="Genomic_DNA"/>
</dbReference>
<organism evidence="7 8">
    <name type="scientific">Micractinium conductrix</name>
    <dbReference type="NCBI Taxonomy" id="554055"/>
    <lineage>
        <taxon>Eukaryota</taxon>
        <taxon>Viridiplantae</taxon>
        <taxon>Chlorophyta</taxon>
        <taxon>core chlorophytes</taxon>
        <taxon>Trebouxiophyceae</taxon>
        <taxon>Chlorellales</taxon>
        <taxon>Chlorellaceae</taxon>
        <taxon>Chlorella clade</taxon>
        <taxon>Micractinium</taxon>
    </lineage>
</organism>
<comment type="subcellular location">
    <subcellularLocation>
        <location evidence="1">Membrane</location>
        <topology evidence="1">Single-pass type II membrane protein</topology>
    </subcellularLocation>
</comment>
<gene>
    <name evidence="7" type="ORF">C2E20_1936</name>
</gene>
<evidence type="ECO:0000256" key="3">
    <source>
        <dbReference type="ARBA" id="ARBA00022692"/>
    </source>
</evidence>
<name>A0A2P6VLN5_9CHLO</name>
<dbReference type="STRING" id="554055.A0A2P6VLN5"/>
<reference evidence="7 8" key="1">
    <citation type="journal article" date="2018" name="Plant J.">
        <title>Genome sequences of Chlorella sorokiniana UTEX 1602 and Micractinium conductrix SAG 241.80: implications to maltose excretion by a green alga.</title>
        <authorList>
            <person name="Arriola M.B."/>
            <person name="Velmurugan N."/>
            <person name="Zhang Y."/>
            <person name="Plunkett M.H."/>
            <person name="Hondzo H."/>
            <person name="Barney B.M."/>
        </authorList>
    </citation>
    <scope>NUCLEOTIDE SEQUENCE [LARGE SCALE GENOMIC DNA]</scope>
    <source>
        <strain evidence="7 8">SAG 241.80</strain>
    </source>
</reference>
<dbReference type="Proteomes" id="UP000239649">
    <property type="component" value="Unassembled WGS sequence"/>
</dbReference>
<dbReference type="GO" id="GO:0016020">
    <property type="term" value="C:membrane"/>
    <property type="evidence" value="ECO:0007669"/>
    <property type="project" value="UniProtKB-SubCell"/>
</dbReference>
<protein>
    <submittedName>
        <fullName evidence="7">Uncharacterized protein</fullName>
    </submittedName>
</protein>
<evidence type="ECO:0000256" key="6">
    <source>
        <dbReference type="ARBA" id="ARBA00023136"/>
    </source>
</evidence>